<protein>
    <submittedName>
        <fullName evidence="3">Aryl-alcohol dehydrogenase-like predicted oxidoreductase</fullName>
    </submittedName>
</protein>
<dbReference type="SUPFAM" id="SSF51430">
    <property type="entry name" value="NAD(P)-linked oxidoreductase"/>
    <property type="match status" value="1"/>
</dbReference>
<evidence type="ECO:0000313" key="3">
    <source>
        <dbReference type="EMBL" id="MDP9649539.1"/>
    </source>
</evidence>
<dbReference type="AlphaFoldDB" id="A0AB73II59"/>
<dbReference type="InterPro" id="IPR036812">
    <property type="entry name" value="NAD(P)_OxRdtase_dom_sf"/>
</dbReference>
<sequence>MQYRKFGRTGLTVSRLCLGTMTFGLQTEEDASRRILDTAADAGVNFIDTADVYPLGSDHSDAGRTEEIVGRWLKGKRDRFILATKAVGKMGPSAWDQGASRKHLLDAIDASLKRLGTDYVDLYQLHTDDANTPLDETLEALDVIVRSGKARYIGVSNFLAYRLARALGRADVLRVARFVSVQPRYNLLFRQIERELLPLAAEEQLAVMPYNPLAGGLLTGKHKLDAAPPSGRFTETVGKAGAMYQERYWHQREFETIERLKAIVEPTGESLTRVSLAWVLANPLVTSAIIGASRAEQLNDTLAASELVLDADIKQQLDEASVEYRWGDAAR</sequence>
<dbReference type="InterPro" id="IPR050523">
    <property type="entry name" value="AKR_Detox_Biosynth"/>
</dbReference>
<evidence type="ECO:0000256" key="1">
    <source>
        <dbReference type="ARBA" id="ARBA00023002"/>
    </source>
</evidence>
<name>A0AB73II59_9BURK</name>
<dbReference type="GO" id="GO:0016491">
    <property type="term" value="F:oxidoreductase activity"/>
    <property type="evidence" value="ECO:0007669"/>
    <property type="project" value="UniProtKB-KW"/>
</dbReference>
<evidence type="ECO:0000313" key="4">
    <source>
        <dbReference type="Proteomes" id="UP001229486"/>
    </source>
</evidence>
<dbReference type="PANTHER" id="PTHR43364">
    <property type="entry name" value="NADH-SPECIFIC METHYLGLYOXAL REDUCTASE-RELATED"/>
    <property type="match status" value="1"/>
</dbReference>
<feature type="domain" description="NADP-dependent oxidoreductase" evidence="2">
    <location>
        <begin position="15"/>
        <end position="320"/>
    </location>
</feature>
<dbReference type="InterPro" id="IPR023210">
    <property type="entry name" value="NADP_OxRdtase_dom"/>
</dbReference>
<dbReference type="PROSITE" id="PS00062">
    <property type="entry name" value="ALDOKETO_REDUCTASE_2"/>
    <property type="match status" value="1"/>
</dbReference>
<dbReference type="Pfam" id="PF00248">
    <property type="entry name" value="Aldo_ket_red"/>
    <property type="match status" value="1"/>
</dbReference>
<dbReference type="FunFam" id="3.20.20.100:FF:000004">
    <property type="entry name" value="Oxidoreductase, aldo/keto reductase"/>
    <property type="match status" value="1"/>
</dbReference>
<reference evidence="3" key="1">
    <citation type="submission" date="2023-07" db="EMBL/GenBank/DDBJ databases">
        <title>Sorghum-associated microbial communities from plants grown in Nebraska, USA.</title>
        <authorList>
            <person name="Schachtman D."/>
        </authorList>
    </citation>
    <scope>NUCLEOTIDE SEQUENCE</scope>
    <source>
        <strain evidence="3">DS1061</strain>
    </source>
</reference>
<evidence type="ECO:0000259" key="2">
    <source>
        <dbReference type="Pfam" id="PF00248"/>
    </source>
</evidence>
<accession>A0AB73II59</accession>
<dbReference type="RefSeq" id="WP_392394861.1">
    <property type="nucleotide sequence ID" value="NZ_JAURTK010000006.1"/>
</dbReference>
<keyword evidence="1" id="KW-0560">Oxidoreductase</keyword>
<dbReference type="InterPro" id="IPR018170">
    <property type="entry name" value="Aldo/ket_reductase_CS"/>
</dbReference>
<organism evidence="3 4">
    <name type="scientific">Paraburkholderia caledonica</name>
    <dbReference type="NCBI Taxonomy" id="134536"/>
    <lineage>
        <taxon>Bacteria</taxon>
        <taxon>Pseudomonadati</taxon>
        <taxon>Pseudomonadota</taxon>
        <taxon>Betaproteobacteria</taxon>
        <taxon>Burkholderiales</taxon>
        <taxon>Burkholderiaceae</taxon>
        <taxon>Paraburkholderia</taxon>
    </lineage>
</organism>
<proteinExistence type="predicted"/>
<dbReference type="GO" id="GO:0005829">
    <property type="term" value="C:cytosol"/>
    <property type="evidence" value="ECO:0007669"/>
    <property type="project" value="TreeGrafter"/>
</dbReference>
<dbReference type="CDD" id="cd19087">
    <property type="entry name" value="AKR_AKR12A1_B1_C1"/>
    <property type="match status" value="1"/>
</dbReference>
<comment type="caution">
    <text evidence="3">The sequence shown here is derived from an EMBL/GenBank/DDBJ whole genome shotgun (WGS) entry which is preliminary data.</text>
</comment>
<dbReference type="Proteomes" id="UP001229486">
    <property type="component" value="Unassembled WGS sequence"/>
</dbReference>
<dbReference type="EMBL" id="JAURTK010000006">
    <property type="protein sequence ID" value="MDP9649539.1"/>
    <property type="molecule type" value="Genomic_DNA"/>
</dbReference>
<gene>
    <name evidence="3" type="ORF">J2793_005006</name>
</gene>
<dbReference type="Gene3D" id="3.20.20.100">
    <property type="entry name" value="NADP-dependent oxidoreductase domain"/>
    <property type="match status" value="1"/>
</dbReference>
<dbReference type="PANTHER" id="PTHR43364:SF4">
    <property type="entry name" value="NAD(P)-LINKED OXIDOREDUCTASE SUPERFAMILY PROTEIN"/>
    <property type="match status" value="1"/>
</dbReference>